<keyword evidence="2" id="KW-0732">Signal</keyword>
<protein>
    <recommendedName>
        <fullName evidence="5">DUF2680 domain-containing protein</fullName>
    </recommendedName>
</protein>
<dbReference type="Proteomes" id="UP000422764">
    <property type="component" value="Chromosome"/>
</dbReference>
<dbReference type="AlphaFoldDB" id="A0A6I6F8G9"/>
<organism evidence="3 4">
    <name type="scientific">Clostridium bovifaecis</name>
    <dbReference type="NCBI Taxonomy" id="2184719"/>
    <lineage>
        <taxon>Bacteria</taxon>
        <taxon>Bacillati</taxon>
        <taxon>Bacillota</taxon>
        <taxon>Clostridia</taxon>
        <taxon>Eubacteriales</taxon>
        <taxon>Clostridiaceae</taxon>
        <taxon>Clostridium</taxon>
    </lineage>
</organism>
<evidence type="ECO:0000256" key="1">
    <source>
        <dbReference type="SAM" id="MobiDB-lite"/>
    </source>
</evidence>
<dbReference type="EMBL" id="CP046522">
    <property type="protein sequence ID" value="QGU94035.1"/>
    <property type="molecule type" value="Genomic_DNA"/>
</dbReference>
<name>A0A6I6F8G9_9CLOT</name>
<evidence type="ECO:0000256" key="2">
    <source>
        <dbReference type="SAM" id="SignalP"/>
    </source>
</evidence>
<keyword evidence="4" id="KW-1185">Reference proteome</keyword>
<sequence>MNKKTIMGTAIALTLLVSGTALAANYSSPADIISDLTKSTSDKVYEQRVEGKSYGEIAADNGVLDEFKNEMVKYKSSVIDERVAEGTLTKEEADAFKKELAERVADCDGTPDPNRERLGQKFGGGMGFAKDNDQGLGNGYGRMNSGRMGAGRGFNK</sequence>
<feature type="signal peptide" evidence="2">
    <location>
        <begin position="1"/>
        <end position="23"/>
    </location>
</feature>
<accession>A0A6I6F8G9</accession>
<reference evidence="3 4" key="1">
    <citation type="submission" date="2019-12" db="EMBL/GenBank/DDBJ databases">
        <title>Genome sequenceing of Clostridium bovifaecis.</title>
        <authorList>
            <person name="Yao Y."/>
        </authorList>
    </citation>
    <scope>NUCLEOTIDE SEQUENCE [LARGE SCALE GENOMIC DNA]</scope>
    <source>
        <strain evidence="3 4">BXX</strain>
    </source>
</reference>
<evidence type="ECO:0008006" key="5">
    <source>
        <dbReference type="Google" id="ProtNLM"/>
    </source>
</evidence>
<feature type="chain" id="PRO_5026138922" description="DUF2680 domain-containing protein" evidence="2">
    <location>
        <begin position="24"/>
        <end position="156"/>
    </location>
</feature>
<proteinExistence type="predicted"/>
<gene>
    <name evidence="3" type="ORF">GOM49_01790</name>
</gene>
<evidence type="ECO:0000313" key="3">
    <source>
        <dbReference type="EMBL" id="QGU94035.1"/>
    </source>
</evidence>
<evidence type="ECO:0000313" key="4">
    <source>
        <dbReference type="Proteomes" id="UP000422764"/>
    </source>
</evidence>
<feature type="region of interest" description="Disordered" evidence="1">
    <location>
        <begin position="106"/>
        <end position="156"/>
    </location>
</feature>